<evidence type="ECO:0000313" key="4">
    <source>
        <dbReference type="Proteomes" id="UP000585474"/>
    </source>
</evidence>
<evidence type="ECO:0000259" key="2">
    <source>
        <dbReference type="Pfam" id="PF04366"/>
    </source>
</evidence>
<dbReference type="InterPro" id="IPR007461">
    <property type="entry name" value="Ysc84_actin-binding"/>
</dbReference>
<dbReference type="EMBL" id="BJWL01000245">
    <property type="protein sequence ID" value="GFS36201.1"/>
    <property type="molecule type" value="Genomic_DNA"/>
</dbReference>
<sequence length="595" mass="67175">MDNTRGSGQVGGNDNPQMTELRNMVQMLVGAVTAQQQLLQQQHFQPPQPQETRELDLSRAETQQGETSEYRGVTEDPIIPMESVAVVRQFLKLKPPTFKGGMDPVKANDWILAMEKNFRLLRCGKQQKLPPPSFLCHKNFAHWVSEAINRMIVSEEFHQQQEHDTVCLMSQQMAKQEAYGSELPPPRTEQNSEITRLAKHEECDNELPQQEKQENDEKSCFLYQEMSDTEECDSELPHCEWETNEEKRGLPSQPMAKPEKYIEIAHHRSMDDDQKSDFVRQAMHDQCEILSQHTREVNDEKNGFMDQQTDKDILCDTKLPQCFSEENGEKGESTLGHRKLGKYFFYDSPLSEETGDWIPVSVPPISESQHEEWARGFYPSGGYFPEGDIGWSQCTDEDLDHPYLMDQVSHGAQLPTHDVTDLSTLRSWINFPWGQSMEYEIYKATNTIRGCSDNVSSLRPEKAIPDAILRQAKGLAILIIVKVGMMITYNIGTGLVIACREDGSWSPPYAISSFVAGGELIELIMVLRTNDAIKMFNGDLHLSVGAGLSAAVGIVGRVVEADVQAGDGGYCWDKNTNAYFHPNGSGMITRTQKSK</sequence>
<dbReference type="OrthoDB" id="913391at2759"/>
<keyword evidence="4" id="KW-1185">Reference proteome</keyword>
<dbReference type="PANTHER" id="PTHR15629:SF43">
    <property type="entry name" value="RING_FYVE_PHD-TYPE ZINC FINGER FAMILY PROTEIN"/>
    <property type="match status" value="1"/>
</dbReference>
<name>A0A7J0DJ10_9ERIC</name>
<evidence type="ECO:0000313" key="3">
    <source>
        <dbReference type="EMBL" id="GFS36201.1"/>
    </source>
</evidence>
<comment type="caution">
    <text evidence="3">The sequence shown here is derived from an EMBL/GenBank/DDBJ whole genome shotgun (WGS) entry which is preliminary data.</text>
</comment>
<proteinExistence type="predicted"/>
<dbReference type="PANTHER" id="PTHR15629">
    <property type="entry name" value="SH3YL1 PROTEIN"/>
    <property type="match status" value="1"/>
</dbReference>
<protein>
    <submittedName>
        <fullName evidence="3">RING/FYVE/PHD-type zinc finger family protein</fullName>
    </submittedName>
</protein>
<evidence type="ECO:0000256" key="1">
    <source>
        <dbReference type="SAM" id="MobiDB-lite"/>
    </source>
</evidence>
<feature type="region of interest" description="Disordered" evidence="1">
    <location>
        <begin position="41"/>
        <end position="70"/>
    </location>
</feature>
<dbReference type="InterPro" id="IPR051702">
    <property type="entry name" value="SH3_domain_YSC84-like"/>
</dbReference>
<gene>
    <name evidence="3" type="ORF">Acr_00g0044600</name>
</gene>
<reference evidence="4" key="1">
    <citation type="submission" date="2019-07" db="EMBL/GenBank/DDBJ databases">
        <title>De Novo Assembly of kiwifruit Actinidia rufa.</title>
        <authorList>
            <person name="Sugita-Konishi S."/>
            <person name="Sato K."/>
            <person name="Mori E."/>
            <person name="Abe Y."/>
            <person name="Kisaki G."/>
            <person name="Hamano K."/>
            <person name="Suezawa K."/>
            <person name="Otani M."/>
            <person name="Fukuda T."/>
            <person name="Manabe T."/>
            <person name="Gomi K."/>
            <person name="Tabuchi M."/>
            <person name="Akimitsu K."/>
            <person name="Kataoka I."/>
        </authorList>
    </citation>
    <scope>NUCLEOTIDE SEQUENCE [LARGE SCALE GENOMIC DNA]</scope>
    <source>
        <strain evidence="4">cv. Fuchu</strain>
    </source>
</reference>
<dbReference type="Pfam" id="PF04366">
    <property type="entry name" value="Ysc84"/>
    <property type="match status" value="1"/>
</dbReference>
<dbReference type="GO" id="GO:0035091">
    <property type="term" value="F:phosphatidylinositol binding"/>
    <property type="evidence" value="ECO:0007669"/>
    <property type="project" value="TreeGrafter"/>
</dbReference>
<accession>A0A7J0DJ10</accession>
<dbReference type="AlphaFoldDB" id="A0A7J0DJ10"/>
<organism evidence="3 4">
    <name type="scientific">Actinidia rufa</name>
    <dbReference type="NCBI Taxonomy" id="165716"/>
    <lineage>
        <taxon>Eukaryota</taxon>
        <taxon>Viridiplantae</taxon>
        <taxon>Streptophyta</taxon>
        <taxon>Embryophyta</taxon>
        <taxon>Tracheophyta</taxon>
        <taxon>Spermatophyta</taxon>
        <taxon>Magnoliopsida</taxon>
        <taxon>eudicotyledons</taxon>
        <taxon>Gunneridae</taxon>
        <taxon>Pentapetalae</taxon>
        <taxon>asterids</taxon>
        <taxon>Ericales</taxon>
        <taxon>Actinidiaceae</taxon>
        <taxon>Actinidia</taxon>
    </lineage>
</organism>
<feature type="domain" description="Ysc84 actin-binding" evidence="2">
    <location>
        <begin position="513"/>
        <end position="566"/>
    </location>
</feature>
<dbReference type="Proteomes" id="UP000585474">
    <property type="component" value="Unassembled WGS sequence"/>
</dbReference>